<evidence type="ECO:0000259" key="5">
    <source>
        <dbReference type="PROSITE" id="PS50893"/>
    </source>
</evidence>
<dbReference type="GO" id="GO:0005524">
    <property type="term" value="F:ATP binding"/>
    <property type="evidence" value="ECO:0007669"/>
    <property type="project" value="UniProtKB-KW"/>
</dbReference>
<dbReference type="SMART" id="SM00382">
    <property type="entry name" value="AAA"/>
    <property type="match status" value="1"/>
</dbReference>
<keyword evidence="3" id="KW-0547">Nucleotide-binding</keyword>
<dbReference type="InterPro" id="IPR003439">
    <property type="entry name" value="ABC_transporter-like_ATP-bd"/>
</dbReference>
<accession>A0A2S4JGV5</accession>
<dbReference type="PANTHER" id="PTHR43790:SF9">
    <property type="entry name" value="GALACTOFURANOSE TRANSPORTER ATP-BINDING PROTEIN YTFR"/>
    <property type="match status" value="1"/>
</dbReference>
<evidence type="ECO:0000256" key="4">
    <source>
        <dbReference type="ARBA" id="ARBA00022840"/>
    </source>
</evidence>
<dbReference type="CDD" id="cd03216">
    <property type="entry name" value="ABC_Carb_Monos_I"/>
    <property type="match status" value="1"/>
</dbReference>
<dbReference type="PROSITE" id="PS00211">
    <property type="entry name" value="ABC_TRANSPORTER_1"/>
    <property type="match status" value="1"/>
</dbReference>
<dbReference type="PROSITE" id="PS50893">
    <property type="entry name" value="ABC_TRANSPORTER_2"/>
    <property type="match status" value="2"/>
</dbReference>
<dbReference type="InterPro" id="IPR003593">
    <property type="entry name" value="AAA+_ATPase"/>
</dbReference>
<evidence type="ECO:0000256" key="3">
    <source>
        <dbReference type="ARBA" id="ARBA00022741"/>
    </source>
</evidence>
<dbReference type="InterPro" id="IPR027417">
    <property type="entry name" value="P-loop_NTPase"/>
</dbReference>
<keyword evidence="7" id="KW-1185">Reference proteome</keyword>
<comment type="caution">
    <text evidence="6">The sequence shown here is derived from an EMBL/GenBank/DDBJ whole genome shotgun (WGS) entry which is preliminary data.</text>
</comment>
<evidence type="ECO:0000256" key="2">
    <source>
        <dbReference type="ARBA" id="ARBA00022737"/>
    </source>
</evidence>
<name>A0A2S4JGV5_9SPIO</name>
<sequence>MRAQSIKKRFGGVTALSGADFDLRSGEVHVLLGSNGCGKSTLCKVISGVVRPDSGTVSVKDQLMEDITPRLSRERGVGVVYQELSLIPGLSVARNILLGMEQANGLGILRDSKNGEALEEIFSDFRGLFPREFSLDTLVQGLSPDLQQLVEIMKVLARDPEILIFDEPTASLSKEQIDLFFGILERLKAKHKGIIFISHKLEEIFRVGDRITIMRGGRHVGCSDLSDITRDEIVNLMVGDIFHSEYRKSSPSGSGKELLGGCGLSGKTIRGIDFSLRQGEILGLGGLQGQGQRSFLLTLFGVEPLQEGQLRREGREVSLRSPKQAMRESLAYISGDRKKYGVFLIRSILENLFVSRVILSRVPLFRRKTLKESAGPVIRDLGLVYDTLDKPVSTLSGGNQQKVIIGRWLLNDPAVILMDDPTKGVDVKTKKDLYELMERMCQAGCSVIWNSSDDQELLQNADRVLVFREGRVIRELQGSDLNEETLYRAALGMDDPAGEGR</sequence>
<gene>
    <name evidence="6" type="ORF">AU468_12215</name>
</gene>
<dbReference type="Gene3D" id="3.40.50.300">
    <property type="entry name" value="P-loop containing nucleotide triphosphate hydrolases"/>
    <property type="match status" value="2"/>
</dbReference>
<keyword evidence="1" id="KW-0813">Transport</keyword>
<dbReference type="AlphaFoldDB" id="A0A2S4JGV5"/>
<organism evidence="6 7">
    <name type="scientific">Alkalispirochaeta sphaeroplastigenens</name>
    <dbReference type="NCBI Taxonomy" id="1187066"/>
    <lineage>
        <taxon>Bacteria</taxon>
        <taxon>Pseudomonadati</taxon>
        <taxon>Spirochaetota</taxon>
        <taxon>Spirochaetia</taxon>
        <taxon>Spirochaetales</taxon>
        <taxon>Spirochaetaceae</taxon>
        <taxon>Alkalispirochaeta</taxon>
    </lineage>
</organism>
<evidence type="ECO:0000313" key="6">
    <source>
        <dbReference type="EMBL" id="POQ98797.1"/>
    </source>
</evidence>
<dbReference type="CDD" id="cd03215">
    <property type="entry name" value="ABC_Carb_Monos_II"/>
    <property type="match status" value="1"/>
</dbReference>
<dbReference type="EMBL" id="LPWH01000117">
    <property type="protein sequence ID" value="POQ98797.1"/>
    <property type="molecule type" value="Genomic_DNA"/>
</dbReference>
<reference evidence="7" key="1">
    <citation type="submission" date="2015-12" db="EMBL/GenBank/DDBJ databases">
        <authorList>
            <person name="Lodha T.D."/>
            <person name="Chintalapati S."/>
            <person name="Chintalapati V.R."/>
            <person name="Sravanthi T."/>
        </authorList>
    </citation>
    <scope>NUCLEOTIDE SEQUENCE [LARGE SCALE GENOMIC DNA]</scope>
    <source>
        <strain evidence="7">JC133</strain>
    </source>
</reference>
<feature type="domain" description="ABC transporter" evidence="5">
    <location>
        <begin position="1"/>
        <end position="241"/>
    </location>
</feature>
<feature type="domain" description="ABC transporter" evidence="5">
    <location>
        <begin position="236"/>
        <end position="494"/>
    </location>
</feature>
<dbReference type="GO" id="GO:0016887">
    <property type="term" value="F:ATP hydrolysis activity"/>
    <property type="evidence" value="ECO:0007669"/>
    <property type="project" value="InterPro"/>
</dbReference>
<proteinExistence type="predicted"/>
<dbReference type="PANTHER" id="PTHR43790">
    <property type="entry name" value="CARBOHYDRATE TRANSPORT ATP-BINDING PROTEIN MG119-RELATED"/>
    <property type="match status" value="1"/>
</dbReference>
<dbReference type="Pfam" id="PF00005">
    <property type="entry name" value="ABC_tran"/>
    <property type="match status" value="2"/>
</dbReference>
<protein>
    <recommendedName>
        <fullName evidence="5">ABC transporter domain-containing protein</fullName>
    </recommendedName>
</protein>
<dbReference type="Proteomes" id="UP000237350">
    <property type="component" value="Unassembled WGS sequence"/>
</dbReference>
<dbReference type="InterPro" id="IPR050107">
    <property type="entry name" value="ABC_carbohydrate_import_ATPase"/>
</dbReference>
<dbReference type="SUPFAM" id="SSF52540">
    <property type="entry name" value="P-loop containing nucleoside triphosphate hydrolases"/>
    <property type="match status" value="2"/>
</dbReference>
<keyword evidence="4" id="KW-0067">ATP-binding</keyword>
<evidence type="ECO:0000313" key="7">
    <source>
        <dbReference type="Proteomes" id="UP000237350"/>
    </source>
</evidence>
<evidence type="ECO:0000256" key="1">
    <source>
        <dbReference type="ARBA" id="ARBA00022448"/>
    </source>
</evidence>
<dbReference type="InterPro" id="IPR017871">
    <property type="entry name" value="ABC_transporter-like_CS"/>
</dbReference>
<keyword evidence="2" id="KW-0677">Repeat</keyword>